<dbReference type="EMBL" id="MBTF01000039">
    <property type="protein sequence ID" value="OOQ56604.1"/>
    <property type="molecule type" value="Genomic_DNA"/>
</dbReference>
<sequence length="193" mass="20291">MKRLSILAALALVMQTALVKAQIQQGNVMVGGSLSNLSLGLDDSKVFSFDLTPKAAWFIKDNVALGGYADLGIQTAKASATTVKYGIGGLGRYYTGAEMEVVKHGRFFGEGTLGLGGINVSNGGGHTNGLDFSFGPGFAYFVTPNVGLETMLKYNGVGGFGNAGYQSSLGLSFGFQIYLPGKRTLDKVKRDIK</sequence>
<name>A0A1S9P6N0_9SPHI</name>
<dbReference type="STRING" id="1792845.BC343_19435"/>
<dbReference type="RefSeq" id="WP_078351567.1">
    <property type="nucleotide sequence ID" value="NZ_MBTF01000039.1"/>
</dbReference>
<reference evidence="2 3" key="1">
    <citation type="submission" date="2016-07" db="EMBL/GenBank/DDBJ databases">
        <title>Genomic analysis of zinc-resistant bacterium Mucilaginibacter pedocola TBZ30.</title>
        <authorList>
            <person name="Huang J."/>
            <person name="Tang J."/>
        </authorList>
    </citation>
    <scope>NUCLEOTIDE SEQUENCE [LARGE SCALE GENOMIC DNA]</scope>
    <source>
        <strain evidence="2 3">TBZ30</strain>
    </source>
</reference>
<protein>
    <recommendedName>
        <fullName evidence="4">Outer membrane protein beta-barrel domain-containing protein</fullName>
    </recommendedName>
</protein>
<evidence type="ECO:0000313" key="3">
    <source>
        <dbReference type="Proteomes" id="UP000189739"/>
    </source>
</evidence>
<evidence type="ECO:0000313" key="2">
    <source>
        <dbReference type="EMBL" id="OOQ56604.1"/>
    </source>
</evidence>
<comment type="caution">
    <text evidence="2">The sequence shown here is derived from an EMBL/GenBank/DDBJ whole genome shotgun (WGS) entry which is preliminary data.</text>
</comment>
<keyword evidence="1" id="KW-0732">Signal</keyword>
<evidence type="ECO:0000256" key="1">
    <source>
        <dbReference type="SAM" id="SignalP"/>
    </source>
</evidence>
<organism evidence="2 3">
    <name type="scientific">Mucilaginibacter pedocola</name>
    <dbReference type="NCBI Taxonomy" id="1792845"/>
    <lineage>
        <taxon>Bacteria</taxon>
        <taxon>Pseudomonadati</taxon>
        <taxon>Bacteroidota</taxon>
        <taxon>Sphingobacteriia</taxon>
        <taxon>Sphingobacteriales</taxon>
        <taxon>Sphingobacteriaceae</taxon>
        <taxon>Mucilaginibacter</taxon>
    </lineage>
</organism>
<accession>A0A1S9P6N0</accession>
<proteinExistence type="predicted"/>
<evidence type="ECO:0008006" key="4">
    <source>
        <dbReference type="Google" id="ProtNLM"/>
    </source>
</evidence>
<feature type="signal peptide" evidence="1">
    <location>
        <begin position="1"/>
        <end position="21"/>
    </location>
</feature>
<dbReference type="Proteomes" id="UP000189739">
    <property type="component" value="Unassembled WGS sequence"/>
</dbReference>
<dbReference type="AlphaFoldDB" id="A0A1S9P6N0"/>
<gene>
    <name evidence="2" type="ORF">BC343_19435</name>
</gene>
<dbReference type="OrthoDB" id="945117at2"/>
<keyword evidence="3" id="KW-1185">Reference proteome</keyword>
<feature type="chain" id="PRO_5012865625" description="Outer membrane protein beta-barrel domain-containing protein" evidence="1">
    <location>
        <begin position="22"/>
        <end position="193"/>
    </location>
</feature>